<keyword evidence="5" id="KW-1185">Reference proteome</keyword>
<dbReference type="InterPro" id="IPR012340">
    <property type="entry name" value="NA-bd_OB-fold"/>
</dbReference>
<evidence type="ECO:0000256" key="3">
    <source>
        <dbReference type="ARBA" id="ARBA00023274"/>
    </source>
</evidence>
<sequence>MMFVRLYNVEEAYQLALQLERQPLGNSRRYYNTDSGNFHFPAPMSSKPSIEISKGTTVSDSKGKVVCPTRDQRIAFVCEKDLMFDDKIDNTQADCLVHDWKQTNIFHTRVEHGGKALNVIINNGSLTNLVAKEVVERLGLPQETHPTPYKVNWINNSNSVLVQTRCLVKFSLEPPNTRMNVDLSKDLNNSFSAKRARAESGFSGRDDIADVEVLADNTFSGSNCHKGKVVFTEITNQHGRLSGEYARNFLPCTKKSFRRKDKSIMGCSQLVSVPSYHKGSTSAKGSVPNPVSKPVVEENVDSASVLRQLHIDVQDFEAISVENNEITQDVNQGCFYMYGLLMSLVICSCRMDSAIKHAVVVKVMGRTGSRGQVTQVRVKFLDDQNRFIMRNVKGPVREGDILTLLESEREARRLR</sequence>
<protein>
    <recommendedName>
        <fullName evidence="6">40S ribosomal protein S28</fullName>
    </recommendedName>
</protein>
<organism evidence="4 5">
    <name type="scientific">Acer yangbiense</name>
    <dbReference type="NCBI Taxonomy" id="1000413"/>
    <lineage>
        <taxon>Eukaryota</taxon>
        <taxon>Viridiplantae</taxon>
        <taxon>Streptophyta</taxon>
        <taxon>Embryophyta</taxon>
        <taxon>Tracheophyta</taxon>
        <taxon>Spermatophyta</taxon>
        <taxon>Magnoliopsida</taxon>
        <taxon>eudicotyledons</taxon>
        <taxon>Gunneridae</taxon>
        <taxon>Pentapetalae</taxon>
        <taxon>rosids</taxon>
        <taxon>malvids</taxon>
        <taxon>Sapindales</taxon>
        <taxon>Sapindaceae</taxon>
        <taxon>Hippocastanoideae</taxon>
        <taxon>Acereae</taxon>
        <taxon>Acer</taxon>
    </lineage>
</organism>
<dbReference type="OrthoDB" id="10508000at2759"/>
<dbReference type="EMBL" id="VAHF01000007">
    <property type="protein sequence ID" value="TXG58043.1"/>
    <property type="molecule type" value="Genomic_DNA"/>
</dbReference>
<dbReference type="GO" id="GO:0030490">
    <property type="term" value="P:maturation of SSU-rRNA"/>
    <property type="evidence" value="ECO:0007669"/>
    <property type="project" value="TreeGrafter"/>
</dbReference>
<dbReference type="Proteomes" id="UP000323000">
    <property type="component" value="Chromosome 7"/>
</dbReference>
<dbReference type="CDD" id="cd04457">
    <property type="entry name" value="S1_S28E"/>
    <property type="match status" value="1"/>
</dbReference>
<comment type="similarity">
    <text evidence="1">Belongs to the eukaryotic ribosomal protein eS28 family.</text>
</comment>
<dbReference type="FunFam" id="2.40.50.140:FF:000025">
    <property type="entry name" value="40S ribosomal protein S28"/>
    <property type="match status" value="1"/>
</dbReference>
<comment type="caution">
    <text evidence="4">The sequence shown here is derived from an EMBL/GenBank/DDBJ whole genome shotgun (WGS) entry which is preliminary data.</text>
</comment>
<keyword evidence="3" id="KW-0687">Ribonucleoprotein</keyword>
<evidence type="ECO:0000256" key="2">
    <source>
        <dbReference type="ARBA" id="ARBA00022980"/>
    </source>
</evidence>
<dbReference type="PANTHER" id="PTHR10769">
    <property type="entry name" value="40S RIBOSOMAL PROTEIN S28"/>
    <property type="match status" value="1"/>
</dbReference>
<accession>A0A5C7HM29</accession>
<dbReference type="SUPFAM" id="SSF50249">
    <property type="entry name" value="Nucleic acid-binding proteins"/>
    <property type="match status" value="1"/>
</dbReference>
<dbReference type="PROSITE" id="PS00961">
    <property type="entry name" value="RIBOSOMAL_S28E"/>
    <property type="match status" value="1"/>
</dbReference>
<gene>
    <name evidence="4" type="ORF">EZV62_015872</name>
</gene>
<dbReference type="InterPro" id="IPR028626">
    <property type="entry name" value="Ribosomal_eS28_CS"/>
</dbReference>
<dbReference type="GO" id="GO:0022627">
    <property type="term" value="C:cytosolic small ribosomal subunit"/>
    <property type="evidence" value="ECO:0007669"/>
    <property type="project" value="TreeGrafter"/>
</dbReference>
<dbReference type="GO" id="GO:0003735">
    <property type="term" value="F:structural constituent of ribosome"/>
    <property type="evidence" value="ECO:0007669"/>
    <property type="project" value="InterPro"/>
</dbReference>
<dbReference type="PANTHER" id="PTHR10769:SF3">
    <property type="entry name" value="SMALL RIBOSOMAL SUBUNIT PROTEIN ES28"/>
    <property type="match status" value="1"/>
</dbReference>
<evidence type="ECO:0000313" key="4">
    <source>
        <dbReference type="EMBL" id="TXG58043.1"/>
    </source>
</evidence>
<keyword evidence="2" id="KW-0689">Ribosomal protein</keyword>
<reference evidence="5" key="1">
    <citation type="journal article" date="2019" name="Gigascience">
        <title>De novo genome assembly of the endangered Acer yangbiense, a plant species with extremely small populations endemic to Yunnan Province, China.</title>
        <authorList>
            <person name="Yang J."/>
            <person name="Wariss H.M."/>
            <person name="Tao L."/>
            <person name="Zhang R."/>
            <person name="Yun Q."/>
            <person name="Hollingsworth P."/>
            <person name="Dao Z."/>
            <person name="Luo G."/>
            <person name="Guo H."/>
            <person name="Ma Y."/>
            <person name="Sun W."/>
        </authorList>
    </citation>
    <scope>NUCLEOTIDE SEQUENCE [LARGE SCALE GENOMIC DNA]</scope>
    <source>
        <strain evidence="5">cv. Malutang</strain>
    </source>
</reference>
<evidence type="ECO:0008006" key="6">
    <source>
        <dbReference type="Google" id="ProtNLM"/>
    </source>
</evidence>
<evidence type="ECO:0000256" key="1">
    <source>
        <dbReference type="ARBA" id="ARBA00005943"/>
    </source>
</evidence>
<evidence type="ECO:0000313" key="5">
    <source>
        <dbReference type="Proteomes" id="UP000323000"/>
    </source>
</evidence>
<dbReference type="Gene3D" id="2.40.50.140">
    <property type="entry name" value="Nucleic acid-binding proteins"/>
    <property type="match status" value="1"/>
</dbReference>
<dbReference type="AlphaFoldDB" id="A0A5C7HM29"/>
<proteinExistence type="inferred from homology"/>
<dbReference type="Pfam" id="PF01200">
    <property type="entry name" value="Ribosomal_S28e"/>
    <property type="match status" value="1"/>
</dbReference>
<name>A0A5C7HM29_9ROSI</name>
<dbReference type="HAMAP" id="MF_00292">
    <property type="entry name" value="Ribosomal_eS28"/>
    <property type="match status" value="1"/>
</dbReference>
<dbReference type="InterPro" id="IPR000289">
    <property type="entry name" value="Ribosomal_eS28"/>
</dbReference>
<dbReference type="CDD" id="cd00303">
    <property type="entry name" value="retropepsin_like"/>
    <property type="match status" value="1"/>
</dbReference>
<dbReference type="GO" id="GO:0006412">
    <property type="term" value="P:translation"/>
    <property type="evidence" value="ECO:0007669"/>
    <property type="project" value="InterPro"/>
</dbReference>
<dbReference type="GO" id="GO:0000028">
    <property type="term" value="P:ribosomal small subunit assembly"/>
    <property type="evidence" value="ECO:0007669"/>
    <property type="project" value="TreeGrafter"/>
</dbReference>